<dbReference type="Proteomes" id="UP000192257">
    <property type="component" value="Unassembled WGS sequence"/>
</dbReference>
<keyword evidence="3" id="KW-1185">Reference proteome</keyword>
<gene>
    <name evidence="2" type="ORF">TM35_000172740</name>
</gene>
<accession>A0A1X0NUP9</accession>
<name>A0A1X0NUP9_9TRYP</name>
<evidence type="ECO:0000256" key="1">
    <source>
        <dbReference type="SAM" id="MobiDB-lite"/>
    </source>
</evidence>
<reference evidence="2 3" key="1">
    <citation type="submission" date="2017-03" db="EMBL/GenBank/DDBJ databases">
        <title>An alternative strategy for trypanosome survival in the mammalian bloodstream revealed through genome and transcriptome analysis of the ubiquitous bovine parasite Trypanosoma (Megatrypanum) theileri.</title>
        <authorList>
            <person name="Kelly S."/>
            <person name="Ivens A."/>
            <person name="Mott A."/>
            <person name="O'Neill E."/>
            <person name="Emms D."/>
            <person name="Macleod O."/>
            <person name="Voorheis P."/>
            <person name="Matthews J."/>
            <person name="Matthews K."/>
            <person name="Carrington M."/>
        </authorList>
    </citation>
    <scope>NUCLEOTIDE SEQUENCE [LARGE SCALE GENOMIC DNA]</scope>
    <source>
        <strain evidence="2">Edinburgh</strain>
    </source>
</reference>
<dbReference type="OrthoDB" id="248071at2759"/>
<evidence type="ECO:0000313" key="3">
    <source>
        <dbReference type="Proteomes" id="UP000192257"/>
    </source>
</evidence>
<comment type="caution">
    <text evidence="2">The sequence shown here is derived from an EMBL/GenBank/DDBJ whole genome shotgun (WGS) entry which is preliminary data.</text>
</comment>
<organism evidence="2 3">
    <name type="scientific">Trypanosoma theileri</name>
    <dbReference type="NCBI Taxonomy" id="67003"/>
    <lineage>
        <taxon>Eukaryota</taxon>
        <taxon>Discoba</taxon>
        <taxon>Euglenozoa</taxon>
        <taxon>Kinetoplastea</taxon>
        <taxon>Metakinetoplastina</taxon>
        <taxon>Trypanosomatida</taxon>
        <taxon>Trypanosomatidae</taxon>
        <taxon>Trypanosoma</taxon>
    </lineage>
</organism>
<dbReference type="GeneID" id="39986133"/>
<dbReference type="RefSeq" id="XP_028882468.1">
    <property type="nucleotide sequence ID" value="XM_029026353.1"/>
</dbReference>
<feature type="compositionally biased region" description="Polar residues" evidence="1">
    <location>
        <begin position="30"/>
        <end position="41"/>
    </location>
</feature>
<protein>
    <submittedName>
        <fullName evidence="2">Uncharacterized protein</fullName>
    </submittedName>
</protein>
<dbReference type="EMBL" id="NBCO01000017">
    <property type="protein sequence ID" value="ORC88402.1"/>
    <property type="molecule type" value="Genomic_DNA"/>
</dbReference>
<sequence length="110" mass="12309">MPRLELDDGTYPDFRVPTFTAPEEADDSGSEQLPSTEQPWGSMSIVPGMSTMELLEAHRQTLSQMYADNKTELHSVTLSRRHMQPPDLYRSMIIEGLSDSLAGYNFGIEG</sequence>
<dbReference type="AlphaFoldDB" id="A0A1X0NUP9"/>
<feature type="region of interest" description="Disordered" evidence="1">
    <location>
        <begin position="1"/>
        <end position="45"/>
    </location>
</feature>
<dbReference type="VEuPathDB" id="TriTrypDB:TM35_000172740"/>
<proteinExistence type="predicted"/>
<evidence type="ECO:0000313" key="2">
    <source>
        <dbReference type="EMBL" id="ORC88402.1"/>
    </source>
</evidence>